<evidence type="ECO:0000313" key="1">
    <source>
        <dbReference type="EMBL" id="KAH7903576.1"/>
    </source>
</evidence>
<protein>
    <submittedName>
        <fullName evidence="1">WD40-repeat-containing domain protein</fullName>
    </submittedName>
</protein>
<dbReference type="Proteomes" id="UP000790377">
    <property type="component" value="Unassembled WGS sequence"/>
</dbReference>
<sequence length="647" mass="69587">MANPTPAPRLPTKVLEGHTGAVGSVAYFRDGARIISASVDKTVRIWDVESQQQVGESLIHDFRVNSMALSPDERKLVSGGLEGVALWDLKSRTVMWKKEESEANGFCVAYSPDGRLIAARCLRVIKLLNAETGEQVRDPLQFGDRAWCLAFSPDGSRIAAGTSSGDMSVFNVATGEIVIRISREHIAAVMSLVYTPDGQQFITASMNNPIQVRDAATGQIIGNPMRHEGWNRQIALSRDGQRLASASDDRSGGTVRVWDLKTKRQIGGPLQAQDGRDFNSVARSRGGPSIGGPPQVQDGRDFNSVARPRGGKFIPDLKVRDSPSFESVAWSPDGRSIVAGHSSGKIYLWDSPQLDDHPVIPHAPALTTSSPPVLSTSRPRANSISSSILSLPVGPQPLNRTPSADRLPDDFFDSSPDLPGRARNQISTIPIAEVPSRPSTPHTTKPKTGPKIPSAAVSFPRNLFGRVSSRFRRDKHAPGAVEMQPPSPKIPKYSPVGKVALGQADKRLYMDESKDKKPGDEEQEVLEDIDVNCWEIFCAMIESCFSCCRNSDTHPEPPCYVTVTPQPPFHAVPQPTGLASPQSSGHATPTLTGHATPTLSGHATPTSSGHAAPQASGRTTTASSHYAMPTSPGSVAEQLNQNVMWTG</sequence>
<name>A0ACB7ZQZ6_9AGAM</name>
<organism evidence="1 2">
    <name type="scientific">Hygrophoropsis aurantiaca</name>
    <dbReference type="NCBI Taxonomy" id="72124"/>
    <lineage>
        <taxon>Eukaryota</taxon>
        <taxon>Fungi</taxon>
        <taxon>Dikarya</taxon>
        <taxon>Basidiomycota</taxon>
        <taxon>Agaricomycotina</taxon>
        <taxon>Agaricomycetes</taxon>
        <taxon>Agaricomycetidae</taxon>
        <taxon>Boletales</taxon>
        <taxon>Coniophorineae</taxon>
        <taxon>Hygrophoropsidaceae</taxon>
        <taxon>Hygrophoropsis</taxon>
    </lineage>
</organism>
<gene>
    <name evidence="1" type="ORF">BJ138DRAFT_1191735</name>
</gene>
<accession>A0ACB7ZQZ6</accession>
<comment type="caution">
    <text evidence="1">The sequence shown here is derived from an EMBL/GenBank/DDBJ whole genome shotgun (WGS) entry which is preliminary data.</text>
</comment>
<proteinExistence type="predicted"/>
<dbReference type="EMBL" id="MU268880">
    <property type="protein sequence ID" value="KAH7903576.1"/>
    <property type="molecule type" value="Genomic_DNA"/>
</dbReference>
<keyword evidence="2" id="KW-1185">Reference proteome</keyword>
<reference evidence="1" key="1">
    <citation type="journal article" date="2021" name="New Phytol.">
        <title>Evolutionary innovations through gain and loss of genes in the ectomycorrhizal Boletales.</title>
        <authorList>
            <person name="Wu G."/>
            <person name="Miyauchi S."/>
            <person name="Morin E."/>
            <person name="Kuo A."/>
            <person name="Drula E."/>
            <person name="Varga T."/>
            <person name="Kohler A."/>
            <person name="Feng B."/>
            <person name="Cao Y."/>
            <person name="Lipzen A."/>
            <person name="Daum C."/>
            <person name="Hundley H."/>
            <person name="Pangilinan J."/>
            <person name="Johnson J."/>
            <person name="Barry K."/>
            <person name="LaButti K."/>
            <person name="Ng V."/>
            <person name="Ahrendt S."/>
            <person name="Min B."/>
            <person name="Choi I.G."/>
            <person name="Park H."/>
            <person name="Plett J.M."/>
            <person name="Magnuson J."/>
            <person name="Spatafora J.W."/>
            <person name="Nagy L.G."/>
            <person name="Henrissat B."/>
            <person name="Grigoriev I.V."/>
            <person name="Yang Z.L."/>
            <person name="Xu J."/>
            <person name="Martin F.M."/>
        </authorList>
    </citation>
    <scope>NUCLEOTIDE SEQUENCE</scope>
    <source>
        <strain evidence="1">ATCC 28755</strain>
    </source>
</reference>
<evidence type="ECO:0000313" key="2">
    <source>
        <dbReference type="Proteomes" id="UP000790377"/>
    </source>
</evidence>